<gene>
    <name evidence="3" type="ORF">JOF55_003373</name>
</gene>
<dbReference type="Pfam" id="PF19803">
    <property type="entry name" value="DUF6286"/>
    <property type="match status" value="1"/>
</dbReference>
<evidence type="ECO:0000313" key="4">
    <source>
        <dbReference type="Proteomes" id="UP001180845"/>
    </source>
</evidence>
<evidence type="ECO:0000313" key="3">
    <source>
        <dbReference type="EMBL" id="MDR7303192.1"/>
    </source>
</evidence>
<keyword evidence="4" id="KW-1185">Reference proteome</keyword>
<organism evidence="3 4">
    <name type="scientific">Haloactinomyces albus</name>
    <dbReference type="NCBI Taxonomy" id="1352928"/>
    <lineage>
        <taxon>Bacteria</taxon>
        <taxon>Bacillati</taxon>
        <taxon>Actinomycetota</taxon>
        <taxon>Actinomycetes</taxon>
        <taxon>Actinopolysporales</taxon>
        <taxon>Actinopolysporaceae</taxon>
        <taxon>Haloactinomyces</taxon>
    </lineage>
</organism>
<dbReference type="AlphaFoldDB" id="A0AAE4CPL0"/>
<dbReference type="Proteomes" id="UP001180845">
    <property type="component" value="Unassembled WGS sequence"/>
</dbReference>
<accession>A0AAE4CPL0</accession>
<feature type="domain" description="DUF6286" evidence="2">
    <location>
        <begin position="69"/>
        <end position="172"/>
    </location>
</feature>
<comment type="caution">
    <text evidence="3">The sequence shown here is derived from an EMBL/GenBank/DDBJ whole genome shotgun (WGS) entry which is preliminary data.</text>
</comment>
<reference evidence="3" key="1">
    <citation type="submission" date="2023-07" db="EMBL/GenBank/DDBJ databases">
        <title>Sequencing the genomes of 1000 actinobacteria strains.</title>
        <authorList>
            <person name="Klenk H.-P."/>
        </authorList>
    </citation>
    <scope>NUCLEOTIDE SEQUENCE</scope>
    <source>
        <strain evidence="3">DSM 45977</strain>
    </source>
</reference>
<name>A0AAE4CPL0_9ACTN</name>
<dbReference type="RefSeq" id="WP_310275333.1">
    <property type="nucleotide sequence ID" value="NZ_JAVDXW010000001.1"/>
</dbReference>
<feature type="transmembrane region" description="Helical" evidence="1">
    <location>
        <begin position="60"/>
        <end position="78"/>
    </location>
</feature>
<dbReference type="EMBL" id="JAVDXW010000001">
    <property type="protein sequence ID" value="MDR7303192.1"/>
    <property type="molecule type" value="Genomic_DNA"/>
</dbReference>
<keyword evidence="1" id="KW-1133">Transmembrane helix</keyword>
<keyword evidence="1" id="KW-0812">Transmembrane</keyword>
<keyword evidence="1" id="KW-0472">Membrane</keyword>
<protein>
    <recommendedName>
        <fullName evidence="2">DUF6286 domain-containing protein</fullName>
    </recommendedName>
</protein>
<evidence type="ECO:0000256" key="1">
    <source>
        <dbReference type="SAM" id="Phobius"/>
    </source>
</evidence>
<evidence type="ECO:0000259" key="2">
    <source>
        <dbReference type="Pfam" id="PF19803"/>
    </source>
</evidence>
<proteinExistence type="predicted"/>
<sequence length="178" mass="19282">MRALVRLITTLLGLALAAAGALLVLELAWAWLRPGPDYLLVPWPSIRTALRQLAWNDVPVRSTAAIVALVGIILLVLAGKAGRNDIRLHDPAPEVTVTTTPGSLARVVGHQVREQDGVATASVTATRGRIRVRATSEHTQAGELHDRLTELAEESVRNLPLRTTPKISVTVRPAKERR</sequence>
<dbReference type="InterPro" id="IPR046253">
    <property type="entry name" value="DUF6286"/>
</dbReference>